<sequence length="381" mass="42537">MVWQDLEVAPVELRLDPTLICGQAFHWKSTGPNEWTCAIFGHVVDLKQADTSILFRSLGRLPTASETSEDLKLLLSDYFQLHVSLQALCDQWIKVDPEFKGLARTQIGVRILRQPIVENLFTFIASSNNNIKRITMLVDKLCSRYGQPIGTEKGTFFTFPSVQTISEDPEVEQTMKELGFGYRAKYYAKTVERLAPLGDAYLENLRHISVELARAELMKLSGVGPKVADCVLLMSLDKADAVPVDTHIWQVAQKRYVGRLTGSGNDLEGMQLPPDKQEQIQELARQLGAFKSPSTRAYELAQALIVTLFSPYAGWAQGMLFSDDLVDSVGTTATKPKARPNPVSTKRKAEKQSTPSKQECKDEPVAKRTGLRPRPTSTMFN</sequence>
<name>A0A9W8GGM9_9FUNG</name>
<dbReference type="PANTHER" id="PTHR10242">
    <property type="entry name" value="8-OXOGUANINE DNA GLYCOSYLASE"/>
    <property type="match status" value="1"/>
</dbReference>
<dbReference type="GO" id="GO:0034039">
    <property type="term" value="F:8-oxo-7,8-dihydroguanine DNA N-glycosylase activity"/>
    <property type="evidence" value="ECO:0007669"/>
    <property type="project" value="TreeGrafter"/>
</dbReference>
<evidence type="ECO:0000256" key="5">
    <source>
        <dbReference type="ARBA" id="ARBA00023204"/>
    </source>
</evidence>
<evidence type="ECO:0000256" key="7">
    <source>
        <dbReference type="ARBA" id="ARBA00023268"/>
    </source>
</evidence>
<evidence type="ECO:0000256" key="1">
    <source>
        <dbReference type="ARBA" id="ARBA00010679"/>
    </source>
</evidence>
<keyword evidence="5" id="KW-0234">DNA repair</keyword>
<dbReference type="Proteomes" id="UP001151516">
    <property type="component" value="Unassembled WGS sequence"/>
</dbReference>
<dbReference type="GO" id="GO:0005634">
    <property type="term" value="C:nucleus"/>
    <property type="evidence" value="ECO:0007669"/>
    <property type="project" value="TreeGrafter"/>
</dbReference>
<comment type="caution">
    <text evidence="12">The sequence shown here is derived from an EMBL/GenBank/DDBJ whole genome shotgun (WGS) entry which is preliminary data.</text>
</comment>
<dbReference type="InterPro" id="IPR023170">
    <property type="entry name" value="HhH_base_excis_C"/>
</dbReference>
<dbReference type="GO" id="GO:0006289">
    <property type="term" value="P:nucleotide-excision repair"/>
    <property type="evidence" value="ECO:0007669"/>
    <property type="project" value="InterPro"/>
</dbReference>
<gene>
    <name evidence="12" type="primary">OGG1</name>
    <name evidence="12" type="ORF">IWW39_004792</name>
</gene>
<keyword evidence="4" id="KW-0378">Hydrolase</keyword>
<evidence type="ECO:0000256" key="3">
    <source>
        <dbReference type="ARBA" id="ARBA00022763"/>
    </source>
</evidence>
<dbReference type="EMBL" id="JANBTX010000198">
    <property type="protein sequence ID" value="KAJ2684615.1"/>
    <property type="molecule type" value="Genomic_DNA"/>
</dbReference>
<evidence type="ECO:0000256" key="10">
    <source>
        <dbReference type="SAM" id="MobiDB-lite"/>
    </source>
</evidence>
<dbReference type="OrthoDB" id="238681at2759"/>
<dbReference type="PANTHER" id="PTHR10242:SF2">
    <property type="entry name" value="N-GLYCOSYLASE_DNA LYASE"/>
    <property type="match status" value="1"/>
</dbReference>
<evidence type="ECO:0000256" key="4">
    <source>
        <dbReference type="ARBA" id="ARBA00022801"/>
    </source>
</evidence>
<organism evidence="12 13">
    <name type="scientific">Coemansia spiralis</name>
    <dbReference type="NCBI Taxonomy" id="417178"/>
    <lineage>
        <taxon>Eukaryota</taxon>
        <taxon>Fungi</taxon>
        <taxon>Fungi incertae sedis</taxon>
        <taxon>Zoopagomycota</taxon>
        <taxon>Kickxellomycotina</taxon>
        <taxon>Kickxellomycetes</taxon>
        <taxon>Kickxellales</taxon>
        <taxon>Kickxellaceae</taxon>
        <taxon>Coemansia</taxon>
    </lineage>
</organism>
<dbReference type="SUPFAM" id="SSF55945">
    <property type="entry name" value="TATA-box binding protein-like"/>
    <property type="match status" value="1"/>
</dbReference>
<reference evidence="12" key="1">
    <citation type="submission" date="2022-07" db="EMBL/GenBank/DDBJ databases">
        <title>Phylogenomic reconstructions and comparative analyses of Kickxellomycotina fungi.</title>
        <authorList>
            <person name="Reynolds N.K."/>
            <person name="Stajich J.E."/>
            <person name="Barry K."/>
            <person name="Grigoriev I.V."/>
            <person name="Crous P."/>
            <person name="Smith M.E."/>
        </authorList>
    </citation>
    <scope>NUCLEOTIDE SEQUENCE</scope>
    <source>
        <strain evidence="12">CBS 109367</strain>
    </source>
</reference>
<feature type="domain" description="HhH-GPD" evidence="11">
    <location>
        <begin position="125"/>
        <end position="310"/>
    </location>
</feature>
<dbReference type="Gene3D" id="1.10.340.30">
    <property type="entry name" value="Hypothetical protein, domain 2"/>
    <property type="match status" value="1"/>
</dbReference>
<dbReference type="CDD" id="cd00056">
    <property type="entry name" value="ENDO3c"/>
    <property type="match status" value="1"/>
</dbReference>
<feature type="region of interest" description="Disordered" evidence="10">
    <location>
        <begin position="332"/>
        <end position="381"/>
    </location>
</feature>
<comment type="similarity">
    <text evidence="1">Belongs to the type-1 OGG1 family.</text>
</comment>
<protein>
    <recommendedName>
        <fullName evidence="2">DNA-(apurinic or apyrimidinic site) lyase</fullName>
        <ecNumber evidence="2">4.2.99.18</ecNumber>
    </recommendedName>
</protein>
<dbReference type="SUPFAM" id="SSF48150">
    <property type="entry name" value="DNA-glycosylase"/>
    <property type="match status" value="1"/>
</dbReference>
<keyword evidence="13" id="KW-1185">Reference proteome</keyword>
<dbReference type="Pfam" id="PF07934">
    <property type="entry name" value="OGG_N"/>
    <property type="match status" value="1"/>
</dbReference>
<evidence type="ECO:0000256" key="2">
    <source>
        <dbReference type="ARBA" id="ARBA00012720"/>
    </source>
</evidence>
<dbReference type="SMART" id="SM00478">
    <property type="entry name" value="ENDO3c"/>
    <property type="match status" value="1"/>
</dbReference>
<dbReference type="GO" id="GO:0006285">
    <property type="term" value="P:base-excision repair, AP site formation"/>
    <property type="evidence" value="ECO:0007669"/>
    <property type="project" value="UniProtKB-ARBA"/>
</dbReference>
<dbReference type="Pfam" id="PF00730">
    <property type="entry name" value="HhH-GPD"/>
    <property type="match status" value="1"/>
</dbReference>
<dbReference type="GO" id="GO:0003684">
    <property type="term" value="F:damaged DNA binding"/>
    <property type="evidence" value="ECO:0007669"/>
    <property type="project" value="InterPro"/>
</dbReference>
<dbReference type="GO" id="GO:0140078">
    <property type="term" value="F:class I DNA-(apurinic or apyrimidinic site) endonuclease activity"/>
    <property type="evidence" value="ECO:0007669"/>
    <property type="project" value="UniProtKB-EC"/>
</dbReference>
<dbReference type="Gene3D" id="1.10.1670.10">
    <property type="entry name" value="Helix-hairpin-Helix base-excision DNA repair enzymes (C-terminal)"/>
    <property type="match status" value="1"/>
</dbReference>
<dbReference type="Gene3D" id="3.30.310.40">
    <property type="match status" value="1"/>
</dbReference>
<evidence type="ECO:0000256" key="6">
    <source>
        <dbReference type="ARBA" id="ARBA00023239"/>
    </source>
</evidence>
<dbReference type="InterPro" id="IPR052054">
    <property type="entry name" value="Oxidative_DNA_repair_enzyme"/>
</dbReference>
<evidence type="ECO:0000259" key="11">
    <source>
        <dbReference type="SMART" id="SM00478"/>
    </source>
</evidence>
<evidence type="ECO:0000256" key="9">
    <source>
        <dbReference type="ARBA" id="ARBA00044632"/>
    </source>
</evidence>
<comment type="catalytic activity">
    <reaction evidence="9">
        <text>2'-deoxyribonucleotide-(2'-deoxyribose 5'-phosphate)-2'-deoxyribonucleotide-DNA = a 3'-end 2'-deoxyribonucleotide-(2,3-dehydro-2,3-deoxyribose 5'-phosphate)-DNA + a 5'-end 5'-phospho-2'-deoxyribonucleoside-DNA + H(+)</text>
        <dbReference type="Rhea" id="RHEA:66592"/>
        <dbReference type="Rhea" id="RHEA-COMP:13180"/>
        <dbReference type="Rhea" id="RHEA-COMP:16897"/>
        <dbReference type="Rhea" id="RHEA-COMP:17067"/>
        <dbReference type="ChEBI" id="CHEBI:15378"/>
        <dbReference type="ChEBI" id="CHEBI:136412"/>
        <dbReference type="ChEBI" id="CHEBI:157695"/>
        <dbReference type="ChEBI" id="CHEBI:167181"/>
        <dbReference type="EC" id="4.2.99.18"/>
    </reaction>
</comment>
<evidence type="ECO:0000313" key="12">
    <source>
        <dbReference type="EMBL" id="KAJ2684615.1"/>
    </source>
</evidence>
<dbReference type="InterPro" id="IPR011257">
    <property type="entry name" value="DNA_glycosylase"/>
</dbReference>
<proteinExistence type="inferred from homology"/>
<dbReference type="EC" id="4.2.99.18" evidence="2"/>
<evidence type="ECO:0000256" key="8">
    <source>
        <dbReference type="ARBA" id="ARBA00023295"/>
    </source>
</evidence>
<dbReference type="InterPro" id="IPR003265">
    <property type="entry name" value="HhH-GPD_domain"/>
</dbReference>
<keyword evidence="7" id="KW-0511">Multifunctional enzyme</keyword>
<keyword evidence="8" id="KW-0326">Glycosidase</keyword>
<evidence type="ECO:0000313" key="13">
    <source>
        <dbReference type="Proteomes" id="UP001151516"/>
    </source>
</evidence>
<dbReference type="AlphaFoldDB" id="A0A9W8GGM9"/>
<keyword evidence="6 12" id="KW-0456">Lyase</keyword>
<keyword evidence="3" id="KW-0227">DNA damage</keyword>
<accession>A0A9W8GGM9</accession>
<dbReference type="InterPro" id="IPR012904">
    <property type="entry name" value="OGG_N"/>
</dbReference>